<dbReference type="InterPro" id="IPR000086">
    <property type="entry name" value="NUDIX_hydrolase_dom"/>
</dbReference>
<dbReference type="CDD" id="cd18873">
    <property type="entry name" value="NUDIX_NadM_like"/>
    <property type="match status" value="1"/>
</dbReference>
<dbReference type="Proteomes" id="UP000001116">
    <property type="component" value="Chromosome"/>
</dbReference>
<proteinExistence type="predicted"/>
<dbReference type="Pfam" id="PF21906">
    <property type="entry name" value="WHD_NrtR"/>
    <property type="match status" value="1"/>
</dbReference>
<evidence type="ECO:0000313" key="3">
    <source>
        <dbReference type="Proteomes" id="UP000001116"/>
    </source>
</evidence>
<dbReference type="InterPro" id="IPR036388">
    <property type="entry name" value="WH-like_DNA-bd_sf"/>
</dbReference>
<name>A6WDY0_KINRD</name>
<evidence type="ECO:0000259" key="1">
    <source>
        <dbReference type="PROSITE" id="PS51462"/>
    </source>
</evidence>
<dbReference type="SUPFAM" id="SSF46785">
    <property type="entry name" value="Winged helix' DNA-binding domain"/>
    <property type="match status" value="1"/>
</dbReference>
<evidence type="ECO:0000313" key="2">
    <source>
        <dbReference type="EMBL" id="ABS05019.1"/>
    </source>
</evidence>
<gene>
    <name evidence="2" type="ordered locus">Krad_3556</name>
</gene>
<dbReference type="InterPro" id="IPR054105">
    <property type="entry name" value="WHD_NrtR"/>
</dbReference>
<dbReference type="InterPro" id="IPR015797">
    <property type="entry name" value="NUDIX_hydrolase-like_dom_sf"/>
</dbReference>
<organism evidence="2 3">
    <name type="scientific">Kineococcus radiotolerans (strain ATCC BAA-149 / DSM 14245 / SRS30216)</name>
    <dbReference type="NCBI Taxonomy" id="266940"/>
    <lineage>
        <taxon>Bacteria</taxon>
        <taxon>Bacillati</taxon>
        <taxon>Actinomycetota</taxon>
        <taxon>Actinomycetes</taxon>
        <taxon>Kineosporiales</taxon>
        <taxon>Kineosporiaceae</taxon>
        <taxon>Kineococcus</taxon>
    </lineage>
</organism>
<dbReference type="EMBL" id="CP000750">
    <property type="protein sequence ID" value="ABS05019.1"/>
    <property type="molecule type" value="Genomic_DNA"/>
</dbReference>
<dbReference type="GO" id="GO:0016787">
    <property type="term" value="F:hydrolase activity"/>
    <property type="evidence" value="ECO:0007669"/>
    <property type="project" value="UniProtKB-KW"/>
</dbReference>
<dbReference type="Gene3D" id="1.10.10.10">
    <property type="entry name" value="Winged helix-like DNA-binding domain superfamily/Winged helix DNA-binding domain"/>
    <property type="match status" value="1"/>
</dbReference>
<reference evidence="3" key="1">
    <citation type="journal article" date="2008" name="PLoS ONE">
        <title>Survival in nuclear waste, extreme resistance, and potential applications gleaned from the genome sequence of Kineococcus radiotolerans SRS30216.</title>
        <authorList>
            <person name="Bagwell C.E."/>
            <person name="Bhat S."/>
            <person name="Hawkins G.M."/>
            <person name="Smith B.W."/>
            <person name="Biswas T."/>
            <person name="Hoover T.R."/>
            <person name="Saunders E."/>
            <person name="Han C.S."/>
            <person name="Tsodikov O.V."/>
            <person name="Shimkets L.J."/>
        </authorList>
    </citation>
    <scope>NUCLEOTIDE SEQUENCE [LARGE SCALE GENOMIC DNA]</scope>
    <source>
        <strain evidence="3">ATCC BAA-149 / DSM 14245 / SRS30216</strain>
    </source>
</reference>
<dbReference type="KEGG" id="kra:Krad_3556"/>
<sequence length="249" mass="27312">MLADGVVVRTTLTEAGPGSVSTSQQAILVAVSTLIFALLPDRGGDVRVHLPLVRRTREPHDGQWALPGGWVRTAESLSDAGRRTLAETTGLRPRYLEQLYTFGRPDRSPGQRVVSVVYSALVRNHEAAAAVEGENVRWTSADDAVGLAFDHDEIVQYGLWRLRTKVQHAHVAQHFLEERFSLAQLREVHEAVLQRPLDPANFRRQVEASGTVVETGERQTGGRHRPPKLYRAVVPEGSAGPLMTAGPLA</sequence>
<dbReference type="PANTHER" id="PTHR43736:SF4">
    <property type="entry name" value="SLR1690 PROTEIN"/>
    <property type="match status" value="1"/>
</dbReference>
<dbReference type="Pfam" id="PF00293">
    <property type="entry name" value="NUDIX"/>
    <property type="match status" value="1"/>
</dbReference>
<keyword evidence="3" id="KW-1185">Reference proteome</keyword>
<dbReference type="PANTHER" id="PTHR43736">
    <property type="entry name" value="ADP-RIBOSE PYROPHOSPHATASE"/>
    <property type="match status" value="1"/>
</dbReference>
<dbReference type="InterPro" id="IPR036390">
    <property type="entry name" value="WH_DNA-bd_sf"/>
</dbReference>
<dbReference type="PROSITE" id="PS51462">
    <property type="entry name" value="NUDIX"/>
    <property type="match status" value="1"/>
</dbReference>
<accession>A6WDY0</accession>
<dbReference type="SUPFAM" id="SSF55811">
    <property type="entry name" value="Nudix"/>
    <property type="match status" value="1"/>
</dbReference>
<dbReference type="HOGENOM" id="CLU_037162_3_2_11"/>
<feature type="domain" description="Nudix hydrolase" evidence="1">
    <location>
        <begin position="26"/>
        <end position="163"/>
    </location>
</feature>
<dbReference type="eggNOG" id="COG4111">
    <property type="taxonomic scope" value="Bacteria"/>
</dbReference>
<keyword evidence="2" id="KW-0378">Hydrolase</keyword>
<dbReference type="STRING" id="266940.Krad_3556"/>
<protein>
    <submittedName>
        <fullName evidence="2">NUDIX hydrolase</fullName>
    </submittedName>
</protein>
<dbReference type="AlphaFoldDB" id="A6WDY0"/>
<dbReference type="eggNOG" id="COG1051">
    <property type="taxonomic scope" value="Bacteria"/>
</dbReference>
<dbReference type="Gene3D" id="3.90.79.10">
    <property type="entry name" value="Nucleoside Triphosphate Pyrophosphohydrolase"/>
    <property type="match status" value="1"/>
</dbReference>